<dbReference type="SUPFAM" id="SSF51735">
    <property type="entry name" value="NAD(P)-binding Rossmann-fold domains"/>
    <property type="match status" value="1"/>
</dbReference>
<feature type="domain" description="RCK N-terminal" evidence="9">
    <location>
        <begin position="187"/>
        <end position="271"/>
    </location>
</feature>
<dbReference type="PRINTS" id="PR01333">
    <property type="entry name" value="2POREKCHANEL"/>
</dbReference>
<dbReference type="InterPro" id="IPR003280">
    <property type="entry name" value="2pore_dom_K_chnl"/>
</dbReference>
<feature type="non-terminal residue" evidence="10">
    <location>
        <position position="1"/>
    </location>
</feature>
<feature type="non-terminal residue" evidence="10">
    <location>
        <position position="271"/>
    </location>
</feature>
<reference evidence="10 11" key="1">
    <citation type="journal article" date="2019" name="Int. J. Syst. Evol. Microbiol.">
        <title>The Global Catalogue of Microorganisms (GCM) 10K type strain sequencing project: providing services to taxonomists for standard genome sequencing and annotation.</title>
        <authorList>
            <consortium name="The Broad Institute Genomics Platform"/>
            <consortium name="The Broad Institute Genome Sequencing Center for Infectious Disease"/>
            <person name="Wu L."/>
            <person name="Ma J."/>
        </authorList>
    </citation>
    <scope>NUCLEOTIDE SEQUENCE [LARGE SCALE GENOMIC DNA]</scope>
    <source>
        <strain evidence="10 11">NBRC 111368</strain>
    </source>
</reference>
<evidence type="ECO:0000256" key="6">
    <source>
        <dbReference type="ARBA" id="ARBA00023136"/>
    </source>
</evidence>
<evidence type="ECO:0000256" key="8">
    <source>
        <dbReference type="SAM" id="Phobius"/>
    </source>
</evidence>
<evidence type="ECO:0000256" key="2">
    <source>
        <dbReference type="ARBA" id="ARBA00022448"/>
    </source>
</evidence>
<evidence type="ECO:0000259" key="9">
    <source>
        <dbReference type="PROSITE" id="PS51201"/>
    </source>
</evidence>
<dbReference type="AlphaFoldDB" id="A0ABD5S4F9"/>
<keyword evidence="6 8" id="KW-0472">Membrane</keyword>
<dbReference type="GO" id="GO:0034220">
    <property type="term" value="P:monoatomic ion transmembrane transport"/>
    <property type="evidence" value="ECO:0007669"/>
    <property type="project" value="UniProtKB-KW"/>
</dbReference>
<evidence type="ECO:0000256" key="7">
    <source>
        <dbReference type="ARBA" id="ARBA00023303"/>
    </source>
</evidence>
<proteinExistence type="predicted"/>
<evidence type="ECO:0000256" key="1">
    <source>
        <dbReference type="ARBA" id="ARBA00004651"/>
    </source>
</evidence>
<evidence type="ECO:0000313" key="11">
    <source>
        <dbReference type="Proteomes" id="UP001596328"/>
    </source>
</evidence>
<sequence>RETVGFTGTLTGFVLLTGAYALRRGYRTGWYMALVLLPLTAAQGLLQGSAYSFPLVVLSSLALVVTLLNYRRFDRELDMTATQLAAIVAIVGAQVYGTVGTYALREDFPGVNNLVDAFWFTLVTASTVGYGDITPSTPTAKLFGVSVLLVSVASFAVALGVLLTPAIEARLTKVLGGMTDSQLDLLENHVLVLGYGDLTEPIIEELLAADAQFLVVTEDQDRIRQLGEHDVDAFAGDPSDDEPLHRAKIEEARAVVVATENDAQDALTILT</sequence>
<dbReference type="Pfam" id="PF07885">
    <property type="entry name" value="Ion_trans_2"/>
    <property type="match status" value="1"/>
</dbReference>
<dbReference type="InterPro" id="IPR003148">
    <property type="entry name" value="RCK_N"/>
</dbReference>
<protein>
    <submittedName>
        <fullName evidence="10">NAD-binding protein</fullName>
    </submittedName>
</protein>
<evidence type="ECO:0000313" key="10">
    <source>
        <dbReference type="EMBL" id="MFC6726407.1"/>
    </source>
</evidence>
<keyword evidence="4 8" id="KW-1133">Transmembrane helix</keyword>
<organism evidence="10 11">
    <name type="scientific">Halobium palmae</name>
    <dbReference type="NCBI Taxonomy" id="1776492"/>
    <lineage>
        <taxon>Archaea</taxon>
        <taxon>Methanobacteriati</taxon>
        <taxon>Methanobacteriota</taxon>
        <taxon>Stenosarchaea group</taxon>
        <taxon>Halobacteria</taxon>
        <taxon>Halobacteriales</taxon>
        <taxon>Haloferacaceae</taxon>
        <taxon>Halobium</taxon>
    </lineage>
</organism>
<keyword evidence="3 8" id="KW-0812">Transmembrane</keyword>
<comment type="caution">
    <text evidence="10">The sequence shown here is derived from an EMBL/GenBank/DDBJ whole genome shotgun (WGS) entry which is preliminary data.</text>
</comment>
<gene>
    <name evidence="10" type="ORF">ACFQE1_18975</name>
</gene>
<keyword evidence="2" id="KW-0813">Transport</keyword>
<dbReference type="InterPro" id="IPR050721">
    <property type="entry name" value="Trk_Ktr_HKT_K-transport"/>
</dbReference>
<dbReference type="SUPFAM" id="SSF81324">
    <property type="entry name" value="Voltage-gated potassium channels"/>
    <property type="match status" value="1"/>
</dbReference>
<evidence type="ECO:0000256" key="4">
    <source>
        <dbReference type="ARBA" id="ARBA00022989"/>
    </source>
</evidence>
<dbReference type="PROSITE" id="PS51201">
    <property type="entry name" value="RCK_N"/>
    <property type="match status" value="1"/>
</dbReference>
<evidence type="ECO:0000256" key="5">
    <source>
        <dbReference type="ARBA" id="ARBA00023065"/>
    </source>
</evidence>
<dbReference type="GO" id="GO:0005886">
    <property type="term" value="C:plasma membrane"/>
    <property type="evidence" value="ECO:0007669"/>
    <property type="project" value="UniProtKB-SubCell"/>
</dbReference>
<name>A0ABD5S4F9_9EURY</name>
<accession>A0ABD5S4F9</accession>
<dbReference type="EMBL" id="JBHSWU010001093">
    <property type="protein sequence ID" value="MFC6726407.1"/>
    <property type="molecule type" value="Genomic_DNA"/>
</dbReference>
<dbReference type="PANTHER" id="PTHR43833">
    <property type="entry name" value="POTASSIUM CHANNEL PROTEIN 2-RELATED-RELATED"/>
    <property type="match status" value="1"/>
</dbReference>
<keyword evidence="5" id="KW-0406">Ion transport</keyword>
<dbReference type="Pfam" id="PF02254">
    <property type="entry name" value="TrkA_N"/>
    <property type="match status" value="1"/>
</dbReference>
<feature type="transmembrane region" description="Helical" evidence="8">
    <location>
        <begin position="6"/>
        <end position="22"/>
    </location>
</feature>
<feature type="transmembrane region" description="Helical" evidence="8">
    <location>
        <begin position="142"/>
        <end position="163"/>
    </location>
</feature>
<keyword evidence="7" id="KW-0407">Ion channel</keyword>
<dbReference type="Gene3D" id="3.40.50.720">
    <property type="entry name" value="NAD(P)-binding Rossmann-like Domain"/>
    <property type="match status" value="1"/>
</dbReference>
<feature type="transmembrane region" description="Helical" evidence="8">
    <location>
        <begin position="29"/>
        <end position="46"/>
    </location>
</feature>
<dbReference type="PANTHER" id="PTHR43833:SF9">
    <property type="entry name" value="POTASSIUM CHANNEL PROTEIN YUGO-RELATED"/>
    <property type="match status" value="1"/>
</dbReference>
<comment type="subcellular location">
    <subcellularLocation>
        <location evidence="1">Cell membrane</location>
        <topology evidence="1">Multi-pass membrane protein</topology>
    </subcellularLocation>
</comment>
<feature type="transmembrane region" description="Helical" evidence="8">
    <location>
        <begin position="52"/>
        <end position="70"/>
    </location>
</feature>
<feature type="transmembrane region" description="Helical" evidence="8">
    <location>
        <begin position="82"/>
        <end position="104"/>
    </location>
</feature>
<keyword evidence="11" id="KW-1185">Reference proteome</keyword>
<evidence type="ECO:0000256" key="3">
    <source>
        <dbReference type="ARBA" id="ARBA00022692"/>
    </source>
</evidence>
<dbReference type="Gene3D" id="1.10.287.70">
    <property type="match status" value="1"/>
</dbReference>
<dbReference type="Proteomes" id="UP001596328">
    <property type="component" value="Unassembled WGS sequence"/>
</dbReference>
<dbReference type="InterPro" id="IPR013099">
    <property type="entry name" value="K_chnl_dom"/>
</dbReference>
<dbReference type="InterPro" id="IPR036291">
    <property type="entry name" value="NAD(P)-bd_dom_sf"/>
</dbReference>